<gene>
    <name evidence="1" type="ORF">DK419_09535</name>
</gene>
<protein>
    <recommendedName>
        <fullName evidence="3">Nucleotidyl transferase AbiEii/AbiGii toxin family protein</fullName>
    </recommendedName>
</protein>
<sequence>MARASQWSWLFDRALDIIEQAKSATYDFDWTFGGGTALMLPIDHRESHDIDLFLDDPQLLPFLNPATQGHRLSRQPDGYESDGTRVAKLIFDGIGEIDFICCGPVTDIPARQREISGRLVHLEKPAEIIAKKIFYRGARLQPRDMFDLAAVVDHGGVDDLADILKACGVDRCAQALAAVDAMDPVFASDLMEKLMLRGHNRHLPAIAQSTTRAVLRVALGL</sequence>
<evidence type="ECO:0000313" key="2">
    <source>
        <dbReference type="Proteomes" id="UP000245444"/>
    </source>
</evidence>
<evidence type="ECO:0000313" key="1">
    <source>
        <dbReference type="EMBL" id="AWN46527.1"/>
    </source>
</evidence>
<dbReference type="EMBL" id="CP029553">
    <property type="protein sequence ID" value="AWN46527.1"/>
    <property type="molecule type" value="Genomic_DNA"/>
</dbReference>
<dbReference type="OrthoDB" id="7305331at2"/>
<dbReference type="AlphaFoldDB" id="A0A2U8WK43"/>
<accession>A0A2U8WK43</accession>
<name>A0A2U8WK43_9HYPH</name>
<reference evidence="1 2" key="1">
    <citation type="submission" date="2018-05" db="EMBL/GenBank/DDBJ databases">
        <title>Complete Genome Sequence of Methylobacterium sp. 17Sr1-28.</title>
        <authorList>
            <person name="Srinivasan S."/>
        </authorList>
    </citation>
    <scope>NUCLEOTIDE SEQUENCE [LARGE SCALE GENOMIC DNA]</scope>
    <source>
        <strain evidence="1 2">17Sr1-28</strain>
    </source>
</reference>
<evidence type="ECO:0008006" key="3">
    <source>
        <dbReference type="Google" id="ProtNLM"/>
    </source>
</evidence>
<organism evidence="1 2">
    <name type="scientific">Methylobacterium terrae</name>
    <dbReference type="NCBI Taxonomy" id="2202827"/>
    <lineage>
        <taxon>Bacteria</taxon>
        <taxon>Pseudomonadati</taxon>
        <taxon>Pseudomonadota</taxon>
        <taxon>Alphaproteobacteria</taxon>
        <taxon>Hyphomicrobiales</taxon>
        <taxon>Methylobacteriaceae</taxon>
        <taxon>Methylobacterium</taxon>
    </lineage>
</organism>
<keyword evidence="2" id="KW-1185">Reference proteome</keyword>
<dbReference type="InterPro" id="IPR014942">
    <property type="entry name" value="AbiEii"/>
</dbReference>
<dbReference type="RefSeq" id="WP_109958871.1">
    <property type="nucleotide sequence ID" value="NZ_CP029553.1"/>
</dbReference>
<dbReference type="Proteomes" id="UP000245444">
    <property type="component" value="Chromosome"/>
</dbReference>
<dbReference type="KEGG" id="mtea:DK419_09535"/>
<proteinExistence type="predicted"/>
<dbReference type="Pfam" id="PF08843">
    <property type="entry name" value="AbiEii"/>
    <property type="match status" value="1"/>
</dbReference>